<dbReference type="Proteomes" id="UP000078576">
    <property type="component" value="Unassembled WGS sequence"/>
</dbReference>
<keyword evidence="2" id="KW-0560">Oxidoreductase</keyword>
<dbReference type="GO" id="GO:0016491">
    <property type="term" value="F:oxidoreductase activity"/>
    <property type="evidence" value="ECO:0007669"/>
    <property type="project" value="UniProtKB-KW"/>
</dbReference>
<dbReference type="EMBL" id="KN714666">
    <property type="protein sequence ID" value="KUI52794.1"/>
    <property type="molecule type" value="Genomic_DNA"/>
</dbReference>
<organism evidence="3 4">
    <name type="scientific">Cytospora mali</name>
    <name type="common">Apple Valsa canker fungus</name>
    <name type="synonym">Valsa mali</name>
    <dbReference type="NCBI Taxonomy" id="578113"/>
    <lineage>
        <taxon>Eukaryota</taxon>
        <taxon>Fungi</taxon>
        <taxon>Dikarya</taxon>
        <taxon>Ascomycota</taxon>
        <taxon>Pezizomycotina</taxon>
        <taxon>Sordariomycetes</taxon>
        <taxon>Sordariomycetidae</taxon>
        <taxon>Diaporthales</taxon>
        <taxon>Cytosporaceae</taxon>
        <taxon>Cytospora</taxon>
    </lineage>
</organism>
<dbReference type="AlphaFoldDB" id="A0A194UMA6"/>
<comment type="similarity">
    <text evidence="1">Belongs to the short-chain dehydrogenases/reductases (SDR) family.</text>
</comment>
<dbReference type="InterPro" id="IPR002347">
    <property type="entry name" value="SDR_fam"/>
</dbReference>
<dbReference type="InterPro" id="IPR036291">
    <property type="entry name" value="NAD(P)-bd_dom_sf"/>
</dbReference>
<dbReference type="OrthoDB" id="191139at2759"/>
<dbReference type="PRINTS" id="PR00081">
    <property type="entry name" value="GDHRDH"/>
</dbReference>
<evidence type="ECO:0000256" key="2">
    <source>
        <dbReference type="ARBA" id="ARBA00023002"/>
    </source>
</evidence>
<keyword evidence="4" id="KW-1185">Reference proteome</keyword>
<dbReference type="SUPFAM" id="SSF51735">
    <property type="entry name" value="NAD(P)-binding Rossmann-fold domains"/>
    <property type="match status" value="1"/>
</dbReference>
<evidence type="ECO:0000256" key="1">
    <source>
        <dbReference type="ARBA" id="ARBA00006484"/>
    </source>
</evidence>
<dbReference type="PANTHER" id="PTHR24320">
    <property type="entry name" value="RETINOL DEHYDROGENASE"/>
    <property type="match status" value="1"/>
</dbReference>
<reference evidence="4" key="1">
    <citation type="submission" date="2014-12" db="EMBL/GenBank/DDBJ databases">
        <title>Genome Sequence of Valsa Canker Pathogens Uncovers a Specific Adaption of Colonization on Woody Bark.</title>
        <authorList>
            <person name="Yin Z."/>
            <person name="Liu H."/>
            <person name="Gao X."/>
            <person name="Li Z."/>
            <person name="Song N."/>
            <person name="Ke X."/>
            <person name="Dai Q."/>
            <person name="Wu Y."/>
            <person name="Sun Y."/>
            <person name="Xu J.-R."/>
            <person name="Kang Z.K."/>
            <person name="Wang L."/>
            <person name="Huang L."/>
        </authorList>
    </citation>
    <scope>NUCLEOTIDE SEQUENCE [LARGE SCALE GENOMIC DNA]</scope>
    <source>
        <strain evidence="4">SXYL134</strain>
    </source>
</reference>
<evidence type="ECO:0000313" key="3">
    <source>
        <dbReference type="EMBL" id="KUI52794.1"/>
    </source>
</evidence>
<accession>A0A194UMA6</accession>
<dbReference type="STRING" id="694573.A0A194UMA6"/>
<dbReference type="PANTHER" id="PTHR24320:SF283">
    <property type="entry name" value="RETINOL DEHYDROGENASE 11"/>
    <property type="match status" value="1"/>
</dbReference>
<sequence>MPQFNKESTAEEVSEAFSSQINGRTFLITGTSARGLGAKIATTLAKHSPARLILVSRNKAKVDPVVKEIKFINSQVDVKFVPCELSDQGSVRKAAGIILDDSSIKHIDVVINNAGVMAITEYKVDNKGNELQLSSNHIGHFLLSNLIMPKILAAGPGARIVNHTSYGHHIGPFRFHDPNFSGGKEYDSWSAYGQSKTANILFSVELSRRLKNRQIQAYAVHPGLIMSTGLGEHMDFMSEMPALLAATARNNPGVEWKMDEGVKTDSQGSASALVAALDPGLADYSGSYIDDCAVGKPMAYAVDPVNAERLWAYSEEIIGQKFDLE</sequence>
<evidence type="ECO:0000313" key="4">
    <source>
        <dbReference type="Proteomes" id="UP000078576"/>
    </source>
</evidence>
<dbReference type="Pfam" id="PF00106">
    <property type="entry name" value="adh_short"/>
    <property type="match status" value="1"/>
</dbReference>
<protein>
    <submittedName>
        <fullName evidence="3">Retinol dehydrogenase 11</fullName>
    </submittedName>
</protein>
<proteinExistence type="inferred from homology"/>
<gene>
    <name evidence="3" type="ORF">VP1G_00287</name>
</gene>
<dbReference type="Gene3D" id="3.40.50.720">
    <property type="entry name" value="NAD(P)-binding Rossmann-like Domain"/>
    <property type="match status" value="1"/>
</dbReference>
<name>A0A194UMA6_CYTMA</name>